<keyword evidence="6 7" id="KW-0472">Membrane</keyword>
<dbReference type="Pfam" id="PF01105">
    <property type="entry name" value="EMP24_GP25L"/>
    <property type="match status" value="1"/>
</dbReference>
<evidence type="ECO:0000256" key="6">
    <source>
        <dbReference type="ARBA" id="ARBA00023136"/>
    </source>
</evidence>
<dbReference type="GO" id="GO:0016020">
    <property type="term" value="C:membrane"/>
    <property type="evidence" value="ECO:0007669"/>
    <property type="project" value="UniProtKB-SubCell"/>
</dbReference>
<name>A0A177ASB7_9BILA</name>
<keyword evidence="4" id="KW-0732">Signal</keyword>
<evidence type="ECO:0000256" key="2">
    <source>
        <dbReference type="ARBA" id="ARBA00007104"/>
    </source>
</evidence>
<evidence type="ECO:0000256" key="3">
    <source>
        <dbReference type="ARBA" id="ARBA00022692"/>
    </source>
</evidence>
<keyword evidence="3 7" id="KW-0812">Transmembrane</keyword>
<organism evidence="9 10">
    <name type="scientific">Intoshia linei</name>
    <dbReference type="NCBI Taxonomy" id="1819745"/>
    <lineage>
        <taxon>Eukaryota</taxon>
        <taxon>Metazoa</taxon>
        <taxon>Spiralia</taxon>
        <taxon>Lophotrochozoa</taxon>
        <taxon>Mesozoa</taxon>
        <taxon>Orthonectida</taxon>
        <taxon>Rhopaluridae</taxon>
        <taxon>Intoshia</taxon>
    </lineage>
</organism>
<dbReference type="InterPro" id="IPR009038">
    <property type="entry name" value="GOLD_dom"/>
</dbReference>
<dbReference type="PANTHER" id="PTHR22811">
    <property type="entry name" value="TRANSMEMBRANE EMP24 DOMAIN-CONTAINING PROTEIN"/>
    <property type="match status" value="1"/>
</dbReference>
<evidence type="ECO:0000313" key="9">
    <source>
        <dbReference type="EMBL" id="OAF64907.1"/>
    </source>
</evidence>
<reference evidence="9 10" key="1">
    <citation type="submission" date="2016-04" db="EMBL/GenBank/DDBJ databases">
        <title>The genome of Intoshia linei affirms orthonectids as highly simplified spiralians.</title>
        <authorList>
            <person name="Mikhailov K.V."/>
            <person name="Slusarev G.S."/>
            <person name="Nikitin M.A."/>
            <person name="Logacheva M.D."/>
            <person name="Penin A."/>
            <person name="Aleoshin V."/>
            <person name="Panchin Y.V."/>
        </authorList>
    </citation>
    <scope>NUCLEOTIDE SEQUENCE [LARGE SCALE GENOMIC DNA]</scope>
    <source>
        <strain evidence="9">Intl2013</strain>
        <tissue evidence="9">Whole animal</tissue>
    </source>
</reference>
<gene>
    <name evidence="9" type="ORF">A3Q56_07384</name>
</gene>
<evidence type="ECO:0000259" key="8">
    <source>
        <dbReference type="SMART" id="SM01190"/>
    </source>
</evidence>
<accession>A0A177ASB7</accession>
<dbReference type="EMBL" id="LWCA01001544">
    <property type="protein sequence ID" value="OAF64907.1"/>
    <property type="molecule type" value="Genomic_DNA"/>
</dbReference>
<evidence type="ECO:0000313" key="10">
    <source>
        <dbReference type="Proteomes" id="UP000078046"/>
    </source>
</evidence>
<comment type="caution">
    <text evidence="9">The sequence shown here is derived from an EMBL/GenBank/DDBJ whole genome shotgun (WGS) entry which is preliminary data.</text>
</comment>
<evidence type="ECO:0000256" key="4">
    <source>
        <dbReference type="ARBA" id="ARBA00022729"/>
    </source>
</evidence>
<evidence type="ECO:0000256" key="7">
    <source>
        <dbReference type="SAM" id="Phobius"/>
    </source>
</evidence>
<dbReference type="Proteomes" id="UP000078046">
    <property type="component" value="Unassembled WGS sequence"/>
</dbReference>
<proteinExistence type="inferred from homology"/>
<feature type="domain" description="GOLD" evidence="8">
    <location>
        <begin position="2"/>
        <end position="173"/>
    </location>
</feature>
<feature type="transmembrane region" description="Helical" evidence="7">
    <location>
        <begin position="146"/>
        <end position="165"/>
    </location>
</feature>
<keyword evidence="5 7" id="KW-1133">Transmembrane helix</keyword>
<dbReference type="OrthoDB" id="3427at2759"/>
<evidence type="ECO:0000256" key="5">
    <source>
        <dbReference type="ARBA" id="ARBA00022989"/>
    </source>
</evidence>
<evidence type="ECO:0000256" key="1">
    <source>
        <dbReference type="ARBA" id="ARBA00004479"/>
    </source>
</evidence>
<keyword evidence="10" id="KW-1185">Reference proteome</keyword>
<sequence>MEIQKVQVLTLRMESYIIREASSGKYTARDIMQNLELDVKLRTTYTSKGKFAFTTETNGEHVIYISAIHKDSEWYSNEQLKVHLDILVGDHAIDYEQVVNSDNLNDIELRIRQLTDQADQITRELAYQRHRESIFREISESTNVRVLWWAAAQFLLLIIIGFWQIRHLKVFFEAKKLV</sequence>
<dbReference type="InterPro" id="IPR015720">
    <property type="entry name" value="Emp24-like"/>
</dbReference>
<protein>
    <submittedName>
        <fullName evidence="9">Transmembrane emp24 domain-containing protein 9</fullName>
    </submittedName>
</protein>
<comment type="subcellular location">
    <subcellularLocation>
        <location evidence="1">Membrane</location>
        <topology evidence="1">Single-pass type I membrane protein</topology>
    </subcellularLocation>
</comment>
<dbReference type="SMART" id="SM01190">
    <property type="entry name" value="EMP24_GP25L"/>
    <property type="match status" value="1"/>
</dbReference>
<comment type="similarity">
    <text evidence="2">Belongs to the EMP24/GP25L family.</text>
</comment>
<dbReference type="AlphaFoldDB" id="A0A177ASB7"/>